<dbReference type="EMBL" id="LAVV01006908">
    <property type="protein sequence ID" value="KNZ57826.1"/>
    <property type="molecule type" value="Genomic_DNA"/>
</dbReference>
<protein>
    <submittedName>
        <fullName evidence="2">Uncharacterized protein</fullName>
    </submittedName>
</protein>
<dbReference type="VEuPathDB" id="FungiDB:VP01_2063g9"/>
<gene>
    <name evidence="2" type="ORF">VP01_2063g9</name>
</gene>
<dbReference type="STRING" id="27349.A0A0L6VAL0"/>
<comment type="caution">
    <text evidence="2">The sequence shown here is derived from an EMBL/GenBank/DDBJ whole genome shotgun (WGS) entry which is preliminary data.</text>
</comment>
<feature type="region of interest" description="Disordered" evidence="1">
    <location>
        <begin position="185"/>
        <end position="237"/>
    </location>
</feature>
<dbReference type="Proteomes" id="UP000037035">
    <property type="component" value="Unassembled WGS sequence"/>
</dbReference>
<evidence type="ECO:0000256" key="1">
    <source>
        <dbReference type="SAM" id="MobiDB-lite"/>
    </source>
</evidence>
<proteinExistence type="predicted"/>
<name>A0A0L6VAL0_9BASI</name>
<keyword evidence="3" id="KW-1185">Reference proteome</keyword>
<dbReference type="AlphaFoldDB" id="A0A0L6VAL0"/>
<evidence type="ECO:0000313" key="3">
    <source>
        <dbReference type="Proteomes" id="UP000037035"/>
    </source>
</evidence>
<accession>A0A0L6VAL0</accession>
<sequence>MNLIRASLLACPLTIFRVDSTQPELPTLGHSAPMEWFDEWSNKHGTAAMLENPSLSAHSSTVQATQKGQKASWGDDPYRIRQIRGKFIPPSTQCPPTYPHPGPKVLGAHSQTNHELGTNTHALVGDEPHPGDLQTITNQLTNGPKGQDSREHLISLSLSSAAKFMPHSSYINLASGLSHILQVTETSQQPSLKTSPPQSHQRSRQRIPTLKPSPKPLKKQTPRAKEIWPKNSSGPSETSHLALIEKLTLRHGALKFDMGLFEDVSPRCVVQNPARGDFKRPIEYLPGKLLTIPEDKFEATYVKYIWRGRTQPDGNVRYPPGVRTKFLEDRLLEFKGDMELWYRRWHMITSFDFKKGRPLPYTGSGKMGEVVEVVFCSYLFYVEMICSIVPRESTTSRDLETELKSARDSFAILSSDTNELLAKRLVKDPNERWNRYYFPLLWTYLGHWMRNERPGVFKLDEEGDIVIGIKNFFNSAFAFSYSAVARKYIFKDKISPA</sequence>
<reference evidence="2 3" key="1">
    <citation type="submission" date="2015-08" db="EMBL/GenBank/DDBJ databases">
        <title>Next Generation Sequencing and Analysis of the Genome of Puccinia sorghi L Schw, the Causal Agent of Maize Common Rust.</title>
        <authorList>
            <person name="Rochi L."/>
            <person name="Burguener G."/>
            <person name="Darino M."/>
            <person name="Turjanski A."/>
            <person name="Kreff E."/>
            <person name="Dieguez M.J."/>
            <person name="Sacco F."/>
        </authorList>
    </citation>
    <scope>NUCLEOTIDE SEQUENCE [LARGE SCALE GENOMIC DNA]</scope>
    <source>
        <strain evidence="2 3">RO10H11247</strain>
    </source>
</reference>
<dbReference type="OrthoDB" id="2497945at2759"/>
<feature type="compositionally biased region" description="Polar residues" evidence="1">
    <location>
        <begin position="185"/>
        <end position="200"/>
    </location>
</feature>
<feature type="region of interest" description="Disordered" evidence="1">
    <location>
        <begin position="126"/>
        <end position="149"/>
    </location>
</feature>
<feature type="compositionally biased region" description="Polar residues" evidence="1">
    <location>
        <begin position="134"/>
        <end position="144"/>
    </location>
</feature>
<evidence type="ECO:0000313" key="2">
    <source>
        <dbReference type="EMBL" id="KNZ57826.1"/>
    </source>
</evidence>
<organism evidence="2 3">
    <name type="scientific">Puccinia sorghi</name>
    <dbReference type="NCBI Taxonomy" id="27349"/>
    <lineage>
        <taxon>Eukaryota</taxon>
        <taxon>Fungi</taxon>
        <taxon>Dikarya</taxon>
        <taxon>Basidiomycota</taxon>
        <taxon>Pucciniomycotina</taxon>
        <taxon>Pucciniomycetes</taxon>
        <taxon>Pucciniales</taxon>
        <taxon>Pucciniaceae</taxon>
        <taxon>Puccinia</taxon>
    </lineage>
</organism>